<evidence type="ECO:0000313" key="4">
    <source>
        <dbReference type="Proteomes" id="UP000016932"/>
    </source>
</evidence>
<dbReference type="GeneID" id="19337928"/>
<dbReference type="VEuPathDB" id="FungiDB:MYCFIDRAFT_213533"/>
<evidence type="ECO:0000313" key="3">
    <source>
        <dbReference type="EMBL" id="EME89120.1"/>
    </source>
</evidence>
<evidence type="ECO:0000256" key="2">
    <source>
        <dbReference type="SAM" id="MobiDB-lite"/>
    </source>
</evidence>
<feature type="compositionally biased region" description="Basic and acidic residues" evidence="2">
    <location>
        <begin position="37"/>
        <end position="48"/>
    </location>
</feature>
<dbReference type="OrthoDB" id="5391053at2759"/>
<keyword evidence="1" id="KW-0175">Coiled coil</keyword>
<dbReference type="RefSeq" id="XP_007921878.1">
    <property type="nucleotide sequence ID" value="XM_007923687.1"/>
</dbReference>
<sequence length="462" mass="53088">MPLDLVSTILRHLLLRKQERDRIAQNTASVGTQTEQWRGDIPERHDEGYPSDIDLQPETTSAPQSAVLFDDAEVGVDAVQEHTDYDEQAVRGNTYIQFDVEEESDYTRGPARIVPGFDGVNECATLLLTYSLSNAIKNAVQVQKLFVREQEHSERQLAEIDRSRFARQPSGSTCLYVRRQRLEGSLAVRGRALLRVQQNVTRILAEAFEEARLVPKDPQSELPIESFDLDQEYARACQEIQEGADDQVDPGILEEGDEYLRARAQTSTPEEVARHEIATALQMAEERLNVAQYRFEHKDQERDQDKRAQWEAQLRGEESRDASKEEFDLRWVVLNQEITRELIEAEKEYMQARTQAAQAAIDFDHRPDYFVFAGSAEDGGFGYDVSDETRTDHARTDQRLNDWVDTLAEDADPQVEEHSDVREWPFRDVDPSDSCSVVCDQPGRRQKILEWQQTCREIAHKF</sequence>
<feature type="coiled-coil region" evidence="1">
    <location>
        <begin position="335"/>
        <end position="362"/>
    </location>
</feature>
<feature type="region of interest" description="Disordered" evidence="2">
    <location>
        <begin position="25"/>
        <end position="48"/>
    </location>
</feature>
<organism evidence="3 4">
    <name type="scientific">Pseudocercospora fijiensis (strain CIRAD86)</name>
    <name type="common">Black leaf streak disease fungus</name>
    <name type="synonym">Mycosphaerella fijiensis</name>
    <dbReference type="NCBI Taxonomy" id="383855"/>
    <lineage>
        <taxon>Eukaryota</taxon>
        <taxon>Fungi</taxon>
        <taxon>Dikarya</taxon>
        <taxon>Ascomycota</taxon>
        <taxon>Pezizomycotina</taxon>
        <taxon>Dothideomycetes</taxon>
        <taxon>Dothideomycetidae</taxon>
        <taxon>Mycosphaerellales</taxon>
        <taxon>Mycosphaerellaceae</taxon>
        <taxon>Pseudocercospora</taxon>
    </lineage>
</organism>
<feature type="region of interest" description="Disordered" evidence="2">
    <location>
        <begin position="296"/>
        <end position="319"/>
    </location>
</feature>
<feature type="compositionally biased region" description="Polar residues" evidence="2">
    <location>
        <begin position="25"/>
        <end position="36"/>
    </location>
</feature>
<name>N1Q8B4_PSEFD</name>
<proteinExistence type="predicted"/>
<gene>
    <name evidence="3" type="ORF">MYCFIDRAFT_213533</name>
</gene>
<accession>N1Q8B4</accession>
<dbReference type="KEGG" id="pfj:MYCFIDRAFT_213533"/>
<evidence type="ECO:0000256" key="1">
    <source>
        <dbReference type="SAM" id="Coils"/>
    </source>
</evidence>
<dbReference type="AlphaFoldDB" id="N1Q8B4"/>
<dbReference type="eggNOG" id="ENOG502SY3U">
    <property type="taxonomic scope" value="Eukaryota"/>
</dbReference>
<reference evidence="3 4" key="1">
    <citation type="journal article" date="2012" name="PLoS Pathog.">
        <title>Diverse lifestyles and strategies of plant pathogenesis encoded in the genomes of eighteen Dothideomycetes fungi.</title>
        <authorList>
            <person name="Ohm R.A."/>
            <person name="Feau N."/>
            <person name="Henrissat B."/>
            <person name="Schoch C.L."/>
            <person name="Horwitz B.A."/>
            <person name="Barry K.W."/>
            <person name="Condon B.J."/>
            <person name="Copeland A.C."/>
            <person name="Dhillon B."/>
            <person name="Glaser F."/>
            <person name="Hesse C.N."/>
            <person name="Kosti I."/>
            <person name="LaButti K."/>
            <person name="Lindquist E.A."/>
            <person name="Lucas S."/>
            <person name="Salamov A.A."/>
            <person name="Bradshaw R.E."/>
            <person name="Ciuffetti L."/>
            <person name="Hamelin R.C."/>
            <person name="Kema G.H.J."/>
            <person name="Lawrence C."/>
            <person name="Scott J.A."/>
            <person name="Spatafora J.W."/>
            <person name="Turgeon B.G."/>
            <person name="de Wit P.J.G.M."/>
            <person name="Zhong S."/>
            <person name="Goodwin S.B."/>
            <person name="Grigoriev I.V."/>
        </authorList>
    </citation>
    <scope>NUCLEOTIDE SEQUENCE [LARGE SCALE GENOMIC DNA]</scope>
    <source>
        <strain evidence="3 4">CIRAD86</strain>
    </source>
</reference>
<dbReference type="Proteomes" id="UP000016932">
    <property type="component" value="Unassembled WGS sequence"/>
</dbReference>
<keyword evidence="4" id="KW-1185">Reference proteome</keyword>
<protein>
    <submittedName>
        <fullName evidence="3">Uncharacterized protein</fullName>
    </submittedName>
</protein>
<dbReference type="EMBL" id="KB446555">
    <property type="protein sequence ID" value="EME89120.1"/>
    <property type="molecule type" value="Genomic_DNA"/>
</dbReference>
<dbReference type="HOGENOM" id="CLU_592003_0_0_1"/>